<dbReference type="Proteomes" id="UP000887540">
    <property type="component" value="Unplaced"/>
</dbReference>
<feature type="compositionally biased region" description="Polar residues" evidence="1">
    <location>
        <begin position="291"/>
        <end position="304"/>
    </location>
</feature>
<reference evidence="3" key="1">
    <citation type="submission" date="2022-11" db="UniProtKB">
        <authorList>
            <consortium name="WormBaseParasite"/>
        </authorList>
    </citation>
    <scope>IDENTIFICATION</scope>
</reference>
<feature type="compositionally biased region" description="Basic and acidic residues" evidence="1">
    <location>
        <begin position="175"/>
        <end position="196"/>
    </location>
</feature>
<feature type="compositionally biased region" description="Polar residues" evidence="1">
    <location>
        <begin position="411"/>
        <end position="426"/>
    </location>
</feature>
<proteinExistence type="predicted"/>
<name>A0A914CZ80_9BILA</name>
<evidence type="ECO:0000256" key="1">
    <source>
        <dbReference type="SAM" id="MobiDB-lite"/>
    </source>
</evidence>
<evidence type="ECO:0000313" key="2">
    <source>
        <dbReference type="Proteomes" id="UP000887540"/>
    </source>
</evidence>
<dbReference type="WBParaSite" id="ACRNAN_scaffold16622.g29047.t1">
    <property type="protein sequence ID" value="ACRNAN_scaffold16622.g29047.t1"/>
    <property type="gene ID" value="ACRNAN_scaffold16622.g29047"/>
</dbReference>
<feature type="region of interest" description="Disordered" evidence="1">
    <location>
        <begin position="291"/>
        <end position="426"/>
    </location>
</feature>
<evidence type="ECO:0000313" key="3">
    <source>
        <dbReference type="WBParaSite" id="ACRNAN_scaffold16622.g29047.t1"/>
    </source>
</evidence>
<feature type="compositionally biased region" description="Low complexity" evidence="1">
    <location>
        <begin position="346"/>
        <end position="364"/>
    </location>
</feature>
<organism evidence="2 3">
    <name type="scientific">Acrobeloides nanus</name>
    <dbReference type="NCBI Taxonomy" id="290746"/>
    <lineage>
        <taxon>Eukaryota</taxon>
        <taxon>Metazoa</taxon>
        <taxon>Ecdysozoa</taxon>
        <taxon>Nematoda</taxon>
        <taxon>Chromadorea</taxon>
        <taxon>Rhabditida</taxon>
        <taxon>Tylenchina</taxon>
        <taxon>Cephalobomorpha</taxon>
        <taxon>Cephaloboidea</taxon>
        <taxon>Cephalobidae</taxon>
        <taxon>Acrobeloides</taxon>
    </lineage>
</organism>
<protein>
    <submittedName>
        <fullName evidence="3">Uncharacterized protein</fullName>
    </submittedName>
</protein>
<feature type="region of interest" description="Disordered" evidence="1">
    <location>
        <begin position="175"/>
        <end position="202"/>
    </location>
</feature>
<accession>A0A914CZ80</accession>
<feature type="compositionally biased region" description="Low complexity" evidence="1">
    <location>
        <begin position="326"/>
        <end position="336"/>
    </location>
</feature>
<dbReference type="AlphaFoldDB" id="A0A914CZ80"/>
<sequence length="426" mass="47487">MFFHELKNLGRHPDFSTSQTQTSNEVRTRFTQVPETPFMNVSTQVSIKTRNAAIQIDHEKRQDCLDASTQTEFPTNEEPFTTTHKRVILRLFAYIMYQVRIRLAENLDKKKPMKRPVLNQPNKISGLKLKSTQKTPQVIDRKRLNKMIPPAVRIAQEKQIRFMRDHIKRLAELHRLQQNQDKDKQKPILEETHPIDPGHQQKFKKVIKTTKTAESKPFTGIGTNKNKKIDDSIPIRSVLSGSAKPETSKDESSQVGNSIIDNIVKQVESKTIQSESVVKFDADVQTSVRESLVNATSNDNSSTRPEVVSSRTNKSSRRSNNRDTSESSSSSNNSRKPTSETETSKQSESNATESSQTNESTTSRSSEESTSEESSSSSTSKTTNSSKTSSDSSSTLVSRSRSSSASTVSSIPSENVTAPASISSSN</sequence>
<keyword evidence="2" id="KW-1185">Reference proteome</keyword>
<feature type="compositionally biased region" description="Low complexity" evidence="1">
    <location>
        <begin position="372"/>
        <end position="410"/>
    </location>
</feature>